<feature type="region of interest" description="Disordered" evidence="1">
    <location>
        <begin position="1"/>
        <end position="359"/>
    </location>
</feature>
<feature type="compositionally biased region" description="Polar residues" evidence="1">
    <location>
        <begin position="63"/>
        <end position="80"/>
    </location>
</feature>
<feature type="compositionally biased region" description="Basic residues" evidence="1">
    <location>
        <begin position="1"/>
        <end position="11"/>
    </location>
</feature>
<feature type="compositionally biased region" description="Low complexity" evidence="1">
    <location>
        <begin position="300"/>
        <end position="312"/>
    </location>
</feature>
<dbReference type="PANTHER" id="PTHR22042">
    <property type="entry name" value="TANKYRASE 1 BINDING PROTEIN"/>
    <property type="match status" value="1"/>
</dbReference>
<evidence type="ECO:0000313" key="3">
    <source>
        <dbReference type="EMBL" id="KAG7476754.1"/>
    </source>
</evidence>
<dbReference type="EMBL" id="JAFDVH010000006">
    <property type="protein sequence ID" value="KAG7476754.1"/>
    <property type="molecule type" value="Genomic_DNA"/>
</dbReference>
<accession>A0A9D3T859</accession>
<feature type="region of interest" description="Disordered" evidence="1">
    <location>
        <begin position="612"/>
        <end position="647"/>
    </location>
</feature>
<keyword evidence="4" id="KW-1185">Reference proteome</keyword>
<feature type="compositionally biased region" description="Basic and acidic residues" evidence="1">
    <location>
        <begin position="465"/>
        <end position="474"/>
    </location>
</feature>
<feature type="compositionally biased region" description="Gly residues" evidence="1">
    <location>
        <begin position="227"/>
        <end position="237"/>
    </location>
</feature>
<dbReference type="InterPro" id="IPR032764">
    <property type="entry name" value="Tankyrase-bd_C"/>
</dbReference>
<reference evidence="3" key="1">
    <citation type="submission" date="2021-01" db="EMBL/GenBank/DDBJ databases">
        <authorList>
            <person name="Zahm M."/>
            <person name="Roques C."/>
            <person name="Cabau C."/>
            <person name="Klopp C."/>
            <person name="Donnadieu C."/>
            <person name="Jouanno E."/>
            <person name="Lampietro C."/>
            <person name="Louis A."/>
            <person name="Herpin A."/>
            <person name="Echchiki A."/>
            <person name="Berthelot C."/>
            <person name="Parey E."/>
            <person name="Roest-Crollius H."/>
            <person name="Braasch I."/>
            <person name="Postlethwait J."/>
            <person name="Bobe J."/>
            <person name="Montfort J."/>
            <person name="Bouchez O."/>
            <person name="Begum T."/>
            <person name="Mejri S."/>
            <person name="Adams A."/>
            <person name="Chen W.-J."/>
            <person name="Guiguen Y."/>
        </authorList>
    </citation>
    <scope>NUCLEOTIDE SEQUENCE</scope>
    <source>
        <strain evidence="3">YG-15Mar2019-1</strain>
        <tissue evidence="3">Brain</tissue>
    </source>
</reference>
<feature type="domain" description="Tankyrase 1-binding protein C-terminal" evidence="2">
    <location>
        <begin position="1126"/>
        <end position="1292"/>
    </location>
</feature>
<dbReference type="InterPro" id="IPR040006">
    <property type="entry name" value="TNKS1BP1-like"/>
</dbReference>
<feature type="compositionally biased region" description="Polar residues" evidence="1">
    <location>
        <begin position="144"/>
        <end position="166"/>
    </location>
</feature>
<feature type="compositionally biased region" description="Basic and acidic residues" evidence="1">
    <location>
        <begin position="710"/>
        <end position="738"/>
    </location>
</feature>
<feature type="compositionally biased region" description="Polar residues" evidence="1">
    <location>
        <begin position="173"/>
        <end position="196"/>
    </location>
</feature>
<evidence type="ECO:0000256" key="1">
    <source>
        <dbReference type="SAM" id="MobiDB-lite"/>
    </source>
</evidence>
<feature type="compositionally biased region" description="Basic and acidic residues" evidence="1">
    <location>
        <begin position="882"/>
        <end position="892"/>
    </location>
</feature>
<sequence>MGRKQGAKRRQYNCGFLQSPEANGRPALDLKGLSKGDGYADHTNSPEPDPPITLKQDLEGTQKPDQASTPKQDLISNSKPVEQPSIPVLDPVRTPRSDATSVKPDSEPSLGSSVQPHRHSLGKIGEDEPSAGPGAEEGEKQEQASETVATPQPVSITTSQSASTAKPQPVSVAKTQPISEGLTPVSTQGPESSSPTAKPRWTGRRPLSADLTSKFESVALQVPRRSGLGGSRGGTPQRGGKQSAGSAERTESERRVELPAPKCQPTPAVTEGGREMEEKEKEDEESGGSIKRRISRLFESSSASPGGCAPAPGVDPHSSAQPVSEKDISVGVKQRIKLLTADTPPSQPTSQRIAFKPRPLSQDLTKCFEAVRPEPACLPSIPSGLEREETRGDPENSSKDHGKPEDSTSGVCEQTKAGGENGQGVLQALPDQSDERLDCKAQVVPSDVKFEPDQEVQFGNTVETSSKEGRDKGGSEGVCMRSPSPTQKECRASSPDPTSWSECHPVTPQEDKATTLHGSPHPAVDFEDERLTLTIGQGDTPEATRADTAPLEKQDPGCLKVGALQSLRPDVETVGVENQGHTEMKEEGESFKQAQLELEAERQREIERERVEKEREMKEKERVEKERAEREKVERERAEREKKMERERMERERVEREREMERERMEMEREMREKGWRGRERWRGRDWRGRARWREKGWRGRDWRGRERWREKGWRGRDWRGRERWKEREKGQRGNDKQGRRRLKKKGREKRLRGRDWRGRERERERMERERMEKEREAERERERAERERLEREKEMEAEREQEKIERERERESKMERESMAKETEVEVEEERAQRERQGGRQTEVEKEQQMELERENEVGSEKEDPKDLLPSKLSKPVPQGEDGKGTGHEEVQFDDFSVKPTTWGRWGKVSWSQGTSAAAESGSSPSPDTPGGEGEGKKEEGKTEVGEPEERREEAVETPGEACLPCGGQDSEQTLVSDPSSAQLKLTPPSEGAQGETPPEPSLRQEEGPSEPSQSPAQDDPREQNLETGDGGFTIQTEKQSKSREGEERQEEAQDDLAQETHSHTGICDTEVQADDSLTPITPDPEDILNASPTDSTPPHTTEEPATPGDLDAPDTIDSTLCLEPEPLPFPEISTSLLDSSMHLSRAELGRKRGRRSQPSWPVRHSVGPDSGLEDWKFRDSTEEKLESAEQQDSDSEEKPMGTDPRPPSYQPQMVLLFPGIDPSKLKAVLQKRGGDSDGQADSPTPSPSQLSRSPKSPFPPGAQRVLPPAAGTEDRAESSPQWLQELKSKKRRSLYGADS</sequence>
<feature type="compositionally biased region" description="Polar residues" evidence="1">
    <location>
        <begin position="1241"/>
        <end position="1256"/>
    </location>
</feature>
<comment type="caution">
    <text evidence="3">The sequence shown here is derived from an EMBL/GenBank/DDBJ whole genome shotgun (WGS) entry which is preliminary data.</text>
</comment>
<name>A0A9D3T859_MEGAT</name>
<feature type="compositionally biased region" description="Low complexity" evidence="1">
    <location>
        <begin position="1098"/>
        <end position="1109"/>
    </location>
</feature>
<feature type="compositionally biased region" description="Basic and acidic residues" evidence="1">
    <location>
        <begin position="1175"/>
        <end position="1189"/>
    </location>
</feature>
<evidence type="ECO:0000259" key="2">
    <source>
        <dbReference type="SMART" id="SM01319"/>
    </source>
</evidence>
<proteinExistence type="predicted"/>
<feature type="compositionally biased region" description="Polar residues" evidence="1">
    <location>
        <begin position="971"/>
        <end position="985"/>
    </location>
</feature>
<feature type="region of interest" description="Disordered" evidence="1">
    <location>
        <begin position="371"/>
        <end position="557"/>
    </location>
</feature>
<gene>
    <name evidence="3" type="ORF">MATL_G00086090</name>
</gene>
<feature type="compositionally biased region" description="Basic and acidic residues" evidence="1">
    <location>
        <begin position="542"/>
        <end position="555"/>
    </location>
</feature>
<protein>
    <recommendedName>
        <fullName evidence="2">Tankyrase 1-binding protein C-terminal domain-containing protein</fullName>
    </recommendedName>
</protein>
<feature type="compositionally biased region" description="Basic residues" evidence="1">
    <location>
        <begin position="739"/>
        <end position="753"/>
    </location>
</feature>
<feature type="compositionally biased region" description="Basic and acidic residues" evidence="1">
    <location>
        <begin position="754"/>
        <end position="870"/>
    </location>
</feature>
<dbReference type="PANTHER" id="PTHR22042:SF3">
    <property type="entry name" value="RIKEN CDNA 2900026A02 GENE"/>
    <property type="match status" value="1"/>
</dbReference>
<feature type="region of interest" description="Disordered" evidence="1">
    <location>
        <begin position="710"/>
        <end position="1301"/>
    </location>
</feature>
<dbReference type="OrthoDB" id="9950932at2759"/>
<dbReference type="Pfam" id="PF15327">
    <property type="entry name" value="Tankyrase_bdg_C"/>
    <property type="match status" value="1"/>
</dbReference>
<feature type="compositionally biased region" description="Low complexity" evidence="1">
    <location>
        <begin position="913"/>
        <end position="931"/>
    </location>
</feature>
<feature type="compositionally biased region" description="Basic and acidic residues" evidence="1">
    <location>
        <begin position="248"/>
        <end position="257"/>
    </location>
</feature>
<dbReference type="Proteomes" id="UP001046870">
    <property type="component" value="Chromosome 6"/>
</dbReference>
<feature type="compositionally biased region" description="Basic and acidic residues" evidence="1">
    <location>
        <begin position="935"/>
        <end position="956"/>
    </location>
</feature>
<organism evidence="3 4">
    <name type="scientific">Megalops atlanticus</name>
    <name type="common">Tarpon</name>
    <name type="synonym">Clupea gigantea</name>
    <dbReference type="NCBI Taxonomy" id="7932"/>
    <lineage>
        <taxon>Eukaryota</taxon>
        <taxon>Metazoa</taxon>
        <taxon>Chordata</taxon>
        <taxon>Craniata</taxon>
        <taxon>Vertebrata</taxon>
        <taxon>Euteleostomi</taxon>
        <taxon>Actinopterygii</taxon>
        <taxon>Neopterygii</taxon>
        <taxon>Teleostei</taxon>
        <taxon>Elopiformes</taxon>
        <taxon>Megalopidae</taxon>
        <taxon>Megalops</taxon>
    </lineage>
</organism>
<feature type="compositionally biased region" description="Basic and acidic residues" evidence="1">
    <location>
        <begin position="385"/>
        <end position="406"/>
    </location>
</feature>
<feature type="compositionally biased region" description="Acidic residues" evidence="1">
    <location>
        <begin position="1049"/>
        <end position="1059"/>
    </location>
</feature>
<feature type="compositionally biased region" description="Polar residues" evidence="1">
    <location>
        <begin position="1134"/>
        <end position="1144"/>
    </location>
</feature>
<dbReference type="SMART" id="SM01319">
    <property type="entry name" value="Tankyrase_bdg_C"/>
    <property type="match status" value="1"/>
</dbReference>
<evidence type="ECO:0000313" key="4">
    <source>
        <dbReference type="Proteomes" id="UP001046870"/>
    </source>
</evidence>